<evidence type="ECO:0000313" key="7">
    <source>
        <dbReference type="EMBL" id="GAA4882637.1"/>
    </source>
</evidence>
<feature type="transmembrane region" description="Helical" evidence="5">
    <location>
        <begin position="41"/>
        <end position="62"/>
    </location>
</feature>
<evidence type="ECO:0000259" key="6">
    <source>
        <dbReference type="Pfam" id="PF00924"/>
    </source>
</evidence>
<name>A0ABP9EPR6_9GAMM</name>
<keyword evidence="5" id="KW-0813">Transport</keyword>
<dbReference type="InterPro" id="IPR045275">
    <property type="entry name" value="MscS_archaea/bacteria_type"/>
</dbReference>
<evidence type="ECO:0000256" key="3">
    <source>
        <dbReference type="ARBA" id="ARBA00022989"/>
    </source>
</evidence>
<keyword evidence="5" id="KW-0997">Cell inner membrane</keyword>
<proteinExistence type="inferred from homology"/>
<dbReference type="PANTHER" id="PTHR30221">
    <property type="entry name" value="SMALL-CONDUCTANCE MECHANOSENSITIVE CHANNEL"/>
    <property type="match status" value="1"/>
</dbReference>
<dbReference type="Pfam" id="PF00924">
    <property type="entry name" value="MS_channel_2nd"/>
    <property type="match status" value="1"/>
</dbReference>
<gene>
    <name evidence="7" type="ORF">GCM10023333_16070</name>
</gene>
<evidence type="ECO:0000256" key="4">
    <source>
        <dbReference type="ARBA" id="ARBA00023136"/>
    </source>
</evidence>
<dbReference type="Proteomes" id="UP001499988">
    <property type="component" value="Unassembled WGS sequence"/>
</dbReference>
<protein>
    <recommendedName>
        <fullName evidence="5">Small-conductance mechanosensitive channel</fullName>
    </recommendedName>
</protein>
<dbReference type="InterPro" id="IPR010920">
    <property type="entry name" value="LSM_dom_sf"/>
</dbReference>
<feature type="domain" description="Mechanosensitive ion channel MscS" evidence="6">
    <location>
        <begin position="90"/>
        <end position="155"/>
    </location>
</feature>
<evidence type="ECO:0000313" key="8">
    <source>
        <dbReference type="Proteomes" id="UP001499988"/>
    </source>
</evidence>
<dbReference type="EMBL" id="BAABJZ010000023">
    <property type="protein sequence ID" value="GAA4882637.1"/>
    <property type="molecule type" value="Genomic_DNA"/>
</dbReference>
<keyword evidence="3 5" id="KW-1133">Transmembrane helix</keyword>
<comment type="function">
    <text evidence="5">Mechanosensitive channel that participates in the regulation of osmotic pressure changes within the cell, opening in response to stretch forces in the membrane lipid bilayer, without the need for other proteins. Contributes to normal resistance to hypoosmotic shock. Forms an ion channel of 1.0 nanosiemens conductance with a slight preference for anions.</text>
</comment>
<organism evidence="7 8">
    <name type="scientific">Ferrimonas pelagia</name>
    <dbReference type="NCBI Taxonomy" id="1177826"/>
    <lineage>
        <taxon>Bacteria</taxon>
        <taxon>Pseudomonadati</taxon>
        <taxon>Pseudomonadota</taxon>
        <taxon>Gammaproteobacteria</taxon>
        <taxon>Alteromonadales</taxon>
        <taxon>Ferrimonadaceae</taxon>
        <taxon>Ferrimonas</taxon>
    </lineage>
</organism>
<dbReference type="SUPFAM" id="SSF50182">
    <property type="entry name" value="Sm-like ribonucleoproteins"/>
    <property type="match status" value="1"/>
</dbReference>
<keyword evidence="5" id="KW-0406">Ion transport</keyword>
<dbReference type="PANTHER" id="PTHR30221:SF8">
    <property type="entry name" value="SMALL-CONDUCTANCE MECHANOSENSITIVE CHANNEL"/>
    <property type="match status" value="1"/>
</dbReference>
<keyword evidence="5" id="KW-1003">Cell membrane</keyword>
<comment type="similarity">
    <text evidence="5">Belongs to the MscS (TC 1.A.23) family.</text>
</comment>
<accession>A0ABP9EPR6</accession>
<comment type="caution">
    <text evidence="7">The sequence shown here is derived from an EMBL/GenBank/DDBJ whole genome shotgun (WGS) entry which is preliminary data.</text>
</comment>
<keyword evidence="5" id="KW-0407">Ion channel</keyword>
<keyword evidence="8" id="KW-1185">Reference proteome</keyword>
<dbReference type="Gene3D" id="2.30.30.60">
    <property type="match status" value="1"/>
</dbReference>
<keyword evidence="4 5" id="KW-0472">Membrane</keyword>
<sequence>MMQWIFAAVLILAYAFTSRLVQLGIENYGQARGVAAYRVRYLIRTTRMLLSLGFVLALFVVLGIEYQQFAVVASSIFAVVGVALFAQWSILSNITASFVIFFAFPYRVGDYVKIVDKDDDISGEIEEIALFHVIMRQGDRLITYPNSLILQKSVIKLPRPSETKSVQEPMASSSEGAE</sequence>
<comment type="subcellular location">
    <subcellularLocation>
        <location evidence="5">Cell inner membrane</location>
        <topology evidence="5">Multi-pass membrane protein</topology>
    </subcellularLocation>
    <subcellularLocation>
        <location evidence="1">Membrane</location>
    </subcellularLocation>
</comment>
<evidence type="ECO:0000256" key="2">
    <source>
        <dbReference type="ARBA" id="ARBA00022692"/>
    </source>
</evidence>
<dbReference type="RefSeq" id="WP_345334837.1">
    <property type="nucleotide sequence ID" value="NZ_BAABJZ010000023.1"/>
</dbReference>
<reference evidence="8" key="1">
    <citation type="journal article" date="2019" name="Int. J. Syst. Evol. Microbiol.">
        <title>The Global Catalogue of Microorganisms (GCM) 10K type strain sequencing project: providing services to taxonomists for standard genome sequencing and annotation.</title>
        <authorList>
            <consortium name="The Broad Institute Genomics Platform"/>
            <consortium name="The Broad Institute Genome Sequencing Center for Infectious Disease"/>
            <person name="Wu L."/>
            <person name="Ma J."/>
        </authorList>
    </citation>
    <scope>NUCLEOTIDE SEQUENCE [LARGE SCALE GENOMIC DNA]</scope>
    <source>
        <strain evidence="8">JCM 18401</strain>
    </source>
</reference>
<dbReference type="InterPro" id="IPR023408">
    <property type="entry name" value="MscS_beta-dom_sf"/>
</dbReference>
<comment type="caution">
    <text evidence="5">Lacks conserved residue(s) required for the propagation of feature annotation.</text>
</comment>
<keyword evidence="2 5" id="KW-0812">Transmembrane</keyword>
<evidence type="ECO:0000256" key="5">
    <source>
        <dbReference type="RuleBase" id="RU369025"/>
    </source>
</evidence>
<comment type="subunit">
    <text evidence="5">Homoheptamer.</text>
</comment>
<dbReference type="InterPro" id="IPR006685">
    <property type="entry name" value="MscS_channel_2nd"/>
</dbReference>
<evidence type="ECO:0000256" key="1">
    <source>
        <dbReference type="ARBA" id="ARBA00004370"/>
    </source>
</evidence>